<reference evidence="5" key="1">
    <citation type="journal article" date="2019" name="Int. J. Syst. Evol. Microbiol.">
        <title>The Global Catalogue of Microorganisms (GCM) 10K type strain sequencing project: providing services to taxonomists for standard genome sequencing and annotation.</title>
        <authorList>
            <consortium name="The Broad Institute Genomics Platform"/>
            <consortium name="The Broad Institute Genome Sequencing Center for Infectious Disease"/>
            <person name="Wu L."/>
            <person name="Ma J."/>
        </authorList>
    </citation>
    <scope>NUCLEOTIDE SEQUENCE [LARGE SCALE GENOMIC DNA]</scope>
    <source>
        <strain evidence="5">CGMCC 4.7237</strain>
    </source>
</reference>
<sequence>MRTLLARLARCALAFGLLVACAACAGGPAGGRTVTIMIPWSGAEFRAFYSVIKDFEKQTGVRVNVEVTRATTQQLDAAVNAGVPPDLAVLPSVGAVTRYADEKLRDRRLQPLQDIGPAGFVQPFSGLMTVRGQVFAVPVKADVKTLIWFDPSVTPRPPTTRAAQLALSERGGRTWCLGLASGPTSGWPGADWIADLLLGGPDGVGTYERWITGQQRWTSAEVRDAWTVWRRFVDGSLGDASVTEFGAAAEGMTADPPTCRLDHGALSAMGFDSGKRQGEDYRFVPPAAGAPLQVSADFVGMFATRNPSATALIEYLAGKEAQTAWVGQSGGYAFSASRDVPRSAYPAGVEQEIAALLQPGAGHILCFTAADMMQPDLSAAFYQAVLNYVADKAQLTTLLGQLDQVGAHLDKDDTPGGKACATPR</sequence>
<feature type="signal peptide" evidence="3">
    <location>
        <begin position="1"/>
        <end position="25"/>
    </location>
</feature>
<keyword evidence="3" id="KW-0732">Signal</keyword>
<keyword evidence="2" id="KW-0813">Transport</keyword>
<dbReference type="InterPro" id="IPR006059">
    <property type="entry name" value="SBP"/>
</dbReference>
<dbReference type="Pfam" id="PF13416">
    <property type="entry name" value="SBP_bac_8"/>
    <property type="match status" value="1"/>
</dbReference>
<accession>A0ABV8HLU2</accession>
<comment type="similarity">
    <text evidence="1">Belongs to the bacterial solute-binding protein 1 family.</text>
</comment>
<dbReference type="Gene3D" id="3.40.190.10">
    <property type="entry name" value="Periplasmic binding protein-like II"/>
    <property type="match status" value="2"/>
</dbReference>
<evidence type="ECO:0000256" key="2">
    <source>
        <dbReference type="ARBA" id="ARBA00022448"/>
    </source>
</evidence>
<dbReference type="PANTHER" id="PTHR43649:SF29">
    <property type="entry name" value="OSMOPROTECTIVE COMPOUNDS-BINDING PROTEIN GGTB"/>
    <property type="match status" value="1"/>
</dbReference>
<gene>
    <name evidence="4" type="ORF">ACFO3J_07120</name>
</gene>
<evidence type="ECO:0000313" key="5">
    <source>
        <dbReference type="Proteomes" id="UP001595765"/>
    </source>
</evidence>
<name>A0ABV8HLU2_9ACTN</name>
<organism evidence="4 5">
    <name type="scientific">Streptomyces polygonati</name>
    <dbReference type="NCBI Taxonomy" id="1617087"/>
    <lineage>
        <taxon>Bacteria</taxon>
        <taxon>Bacillati</taxon>
        <taxon>Actinomycetota</taxon>
        <taxon>Actinomycetes</taxon>
        <taxon>Kitasatosporales</taxon>
        <taxon>Streptomycetaceae</taxon>
        <taxon>Streptomyces</taxon>
    </lineage>
</organism>
<dbReference type="InterPro" id="IPR050490">
    <property type="entry name" value="Bact_solute-bd_prot1"/>
</dbReference>
<protein>
    <submittedName>
        <fullName evidence="4">Extracellular solute-binding protein</fullName>
    </submittedName>
</protein>
<dbReference type="SUPFAM" id="SSF53850">
    <property type="entry name" value="Periplasmic binding protein-like II"/>
    <property type="match status" value="1"/>
</dbReference>
<evidence type="ECO:0000313" key="4">
    <source>
        <dbReference type="EMBL" id="MFC4031244.1"/>
    </source>
</evidence>
<proteinExistence type="inferred from homology"/>
<comment type="caution">
    <text evidence="4">The sequence shown here is derived from an EMBL/GenBank/DDBJ whole genome shotgun (WGS) entry which is preliminary data.</text>
</comment>
<dbReference type="EMBL" id="JBHSBB010000007">
    <property type="protein sequence ID" value="MFC4031244.1"/>
    <property type="molecule type" value="Genomic_DNA"/>
</dbReference>
<dbReference type="PANTHER" id="PTHR43649">
    <property type="entry name" value="ARABINOSE-BINDING PROTEIN-RELATED"/>
    <property type="match status" value="1"/>
</dbReference>
<dbReference type="RefSeq" id="WP_386427242.1">
    <property type="nucleotide sequence ID" value="NZ_JBHSBB010000007.1"/>
</dbReference>
<evidence type="ECO:0000256" key="1">
    <source>
        <dbReference type="ARBA" id="ARBA00008520"/>
    </source>
</evidence>
<dbReference type="PROSITE" id="PS51257">
    <property type="entry name" value="PROKAR_LIPOPROTEIN"/>
    <property type="match status" value="1"/>
</dbReference>
<feature type="chain" id="PRO_5046988838" evidence="3">
    <location>
        <begin position="26"/>
        <end position="424"/>
    </location>
</feature>
<evidence type="ECO:0000256" key="3">
    <source>
        <dbReference type="SAM" id="SignalP"/>
    </source>
</evidence>
<keyword evidence="5" id="KW-1185">Reference proteome</keyword>
<dbReference type="Proteomes" id="UP001595765">
    <property type="component" value="Unassembled WGS sequence"/>
</dbReference>